<dbReference type="InterPro" id="IPR003732">
    <property type="entry name" value="Daa-tRNA_deacyls_DTD"/>
</dbReference>
<protein>
    <recommendedName>
        <fullName evidence="2">D-aminoacyl-tRNA deacylase</fullName>
        <shortName evidence="2">DTD</shortName>
        <ecNumber evidence="2">3.1.1.96</ecNumber>
    </recommendedName>
    <alternativeName>
        <fullName evidence="2">Gly-tRNA(Ala) deacylase</fullName>
        <ecNumber evidence="2">3.1.1.-</ecNumber>
    </alternativeName>
</protein>
<dbReference type="PANTHER" id="PTHR10472">
    <property type="entry name" value="D-TYROSYL-TRNA TYR DEACYLASE"/>
    <property type="match status" value="1"/>
</dbReference>
<dbReference type="OrthoDB" id="9801395at2"/>
<gene>
    <name evidence="2 3" type="primary">dtd</name>
    <name evidence="3" type="ordered locus">BN4_12592</name>
</gene>
<dbReference type="PATRIC" id="fig|879567.3.peg.2779"/>
<comment type="subunit">
    <text evidence="2">Homodimer.</text>
</comment>
<dbReference type="GO" id="GO:0051500">
    <property type="term" value="F:D-tyrosyl-tRNA(Tyr) deacylase activity"/>
    <property type="evidence" value="ECO:0007669"/>
    <property type="project" value="TreeGrafter"/>
</dbReference>
<dbReference type="STRING" id="1322246.BN4_12592"/>
<dbReference type="PANTHER" id="PTHR10472:SF5">
    <property type="entry name" value="D-AMINOACYL-TRNA DEACYLASE 1"/>
    <property type="match status" value="1"/>
</dbReference>
<dbReference type="GO" id="GO:0005737">
    <property type="term" value="C:cytoplasm"/>
    <property type="evidence" value="ECO:0007669"/>
    <property type="project" value="UniProtKB-SubCell"/>
</dbReference>
<dbReference type="SUPFAM" id="SSF69500">
    <property type="entry name" value="DTD-like"/>
    <property type="match status" value="1"/>
</dbReference>
<evidence type="ECO:0000256" key="2">
    <source>
        <dbReference type="HAMAP-Rule" id="MF_00518"/>
    </source>
</evidence>
<comment type="function">
    <text evidence="2">An aminoacyl-tRNA editing enzyme that deacylates mischarged D-aminoacyl-tRNAs. Also deacylates mischarged glycyl-tRNA(Ala), protecting cells against glycine mischarging by AlaRS. Acts via tRNA-based rather than protein-based catalysis; rejects L-amino acids rather than detecting D-amino acids in the active site. By recycling D-aminoacyl-tRNA to D-amino acids and free tRNA molecules, this enzyme counteracts the toxicity associated with the formation of D-aminoacyl-tRNA entities in vivo and helps enforce protein L-homochirality.</text>
</comment>
<reference evidence="4" key="2">
    <citation type="journal article" date="2013" name="Stand. Genomic Sci.">
        <title>Complete genome sequence of Desulfocapsa sulfexigens, a marine deltaproteobacterium specialized in disproportionating inorganic sulfur compounds.</title>
        <authorList>
            <person name="Finster K.W."/>
            <person name="Kjeldsen K.U."/>
            <person name="Kube M."/>
            <person name="Reinhardt R."/>
            <person name="Mussmann M."/>
            <person name="Amann R."/>
            <person name="Schreiber L."/>
        </authorList>
    </citation>
    <scope>NUCLEOTIDE SEQUENCE [LARGE SCALE GENOMIC DNA]</scope>
    <source>
        <strain evidence="4">DSM 10523 / SB164P1</strain>
    </source>
</reference>
<evidence type="ECO:0000256" key="1">
    <source>
        <dbReference type="ARBA" id="ARBA00009673"/>
    </source>
</evidence>
<dbReference type="BioCyc" id="DPIE1322246:BN4_RS12995-MONOMER"/>
<keyword evidence="4" id="KW-1185">Reference proteome</keyword>
<accession>M1WTR0</accession>
<comment type="domain">
    <text evidence="2">A Gly-cisPro motif from one monomer fits into the active site of the other monomer to allow specific chiral rejection of L-amino acids.</text>
</comment>
<comment type="catalytic activity">
    <reaction evidence="2">
        <text>glycyl-tRNA(Ala) + H2O = tRNA(Ala) + glycine + H(+)</text>
        <dbReference type="Rhea" id="RHEA:53744"/>
        <dbReference type="Rhea" id="RHEA-COMP:9657"/>
        <dbReference type="Rhea" id="RHEA-COMP:13640"/>
        <dbReference type="ChEBI" id="CHEBI:15377"/>
        <dbReference type="ChEBI" id="CHEBI:15378"/>
        <dbReference type="ChEBI" id="CHEBI:57305"/>
        <dbReference type="ChEBI" id="CHEBI:78442"/>
        <dbReference type="ChEBI" id="CHEBI:78522"/>
    </reaction>
</comment>
<dbReference type="eggNOG" id="COG1490">
    <property type="taxonomic scope" value="Bacteria"/>
</dbReference>
<dbReference type="GO" id="GO:0043908">
    <property type="term" value="F:Ser(Gly)-tRNA(Ala) hydrolase activity"/>
    <property type="evidence" value="ECO:0007669"/>
    <property type="project" value="UniProtKB-UniRule"/>
</dbReference>
<proteinExistence type="inferred from homology"/>
<dbReference type="Pfam" id="PF02580">
    <property type="entry name" value="Tyr_Deacylase"/>
    <property type="match status" value="1"/>
</dbReference>
<dbReference type="HAMAP" id="MF_00518">
    <property type="entry name" value="Deacylase_Dtd"/>
    <property type="match status" value="1"/>
</dbReference>
<dbReference type="RefSeq" id="WP_015415870.1">
    <property type="nucleotide sequence ID" value="NC_020409.1"/>
</dbReference>
<dbReference type="EC" id="3.1.1.-" evidence="2"/>
<dbReference type="GO" id="GO:0000049">
    <property type="term" value="F:tRNA binding"/>
    <property type="evidence" value="ECO:0007669"/>
    <property type="project" value="UniProtKB-UniRule"/>
</dbReference>
<dbReference type="EMBL" id="FO203427">
    <property type="protein sequence ID" value="CCH49827.1"/>
    <property type="molecule type" value="Genomic_DNA"/>
</dbReference>
<name>M1WTR0_PSEP2</name>
<keyword evidence="2" id="KW-0694">RNA-binding</keyword>
<dbReference type="EC" id="3.1.1.96" evidence="2"/>
<evidence type="ECO:0000313" key="4">
    <source>
        <dbReference type="Proteomes" id="UP000011724"/>
    </source>
</evidence>
<dbReference type="GO" id="GO:0019478">
    <property type="term" value="P:D-amino acid catabolic process"/>
    <property type="evidence" value="ECO:0007669"/>
    <property type="project" value="UniProtKB-UniRule"/>
</dbReference>
<comment type="catalytic activity">
    <reaction evidence="2">
        <text>a D-aminoacyl-tRNA + H2O = a tRNA + a D-alpha-amino acid + H(+)</text>
        <dbReference type="Rhea" id="RHEA:13953"/>
        <dbReference type="Rhea" id="RHEA-COMP:10123"/>
        <dbReference type="Rhea" id="RHEA-COMP:10124"/>
        <dbReference type="ChEBI" id="CHEBI:15377"/>
        <dbReference type="ChEBI" id="CHEBI:15378"/>
        <dbReference type="ChEBI" id="CHEBI:59871"/>
        <dbReference type="ChEBI" id="CHEBI:78442"/>
        <dbReference type="ChEBI" id="CHEBI:79333"/>
        <dbReference type="EC" id="3.1.1.96"/>
    </reaction>
</comment>
<keyword evidence="2" id="KW-0820">tRNA-binding</keyword>
<organism evidence="3 4">
    <name type="scientific">Pseudodesulfovibrio piezophilus (strain DSM 21447 / JCM 15486 / C1TLV30)</name>
    <name type="common">Desulfovibrio piezophilus</name>
    <dbReference type="NCBI Taxonomy" id="1322246"/>
    <lineage>
        <taxon>Bacteria</taxon>
        <taxon>Pseudomonadati</taxon>
        <taxon>Thermodesulfobacteriota</taxon>
        <taxon>Desulfovibrionia</taxon>
        <taxon>Desulfovibrionales</taxon>
        <taxon>Desulfovibrionaceae</taxon>
    </lineage>
</organism>
<keyword evidence="2 3" id="KW-0378">Hydrolase</keyword>
<dbReference type="InterPro" id="IPR023509">
    <property type="entry name" value="DTD-like_sf"/>
</dbReference>
<dbReference type="Proteomes" id="UP000011724">
    <property type="component" value="Chromosome"/>
</dbReference>
<keyword evidence="2" id="KW-0963">Cytoplasm</keyword>
<comment type="subcellular location">
    <subcellularLocation>
        <location evidence="2">Cytoplasm</location>
    </subcellularLocation>
</comment>
<dbReference type="FunFam" id="3.50.80.10:FF:000001">
    <property type="entry name" value="D-aminoacyl-tRNA deacylase"/>
    <property type="match status" value="1"/>
</dbReference>
<dbReference type="GO" id="GO:0106026">
    <property type="term" value="F:Gly-tRNA(Ala) deacylase activity"/>
    <property type="evidence" value="ECO:0007669"/>
    <property type="project" value="UniProtKB-UniRule"/>
</dbReference>
<dbReference type="KEGG" id="dpi:BN4_12592"/>
<dbReference type="Gene3D" id="3.50.80.10">
    <property type="entry name" value="D-tyrosyl-tRNA(Tyr) deacylase"/>
    <property type="match status" value="1"/>
</dbReference>
<reference evidence="3 4" key="1">
    <citation type="journal article" date="2013" name="PLoS ONE">
        <title>The first genomic and proteomic characterization of a deep-sea sulfate reducer: insights into the piezophilic lifestyle of Desulfovibrio piezophilus.</title>
        <authorList>
            <person name="Pradel N."/>
            <person name="Ji B."/>
            <person name="Gimenez G."/>
            <person name="Talla E."/>
            <person name="Lenoble P."/>
            <person name="Garel M."/>
            <person name="Tamburini C."/>
            <person name="Fourquet P."/>
            <person name="Lebrun R."/>
            <person name="Bertin P."/>
            <person name="Denis Y."/>
            <person name="Pophillat M."/>
            <person name="Barbe V."/>
            <person name="Ollivier B."/>
            <person name="Dolla A."/>
        </authorList>
    </citation>
    <scope>NUCLEOTIDE SEQUENCE [LARGE SCALE GENOMIC DNA]</scope>
    <source>
        <strain evidence="4">DSM 10523 / SB164P1</strain>
    </source>
</reference>
<comment type="similarity">
    <text evidence="1 2">Belongs to the DTD family.</text>
</comment>
<feature type="short sequence motif" description="Gly-cisPro motif, important for rejection of L-amino acids" evidence="2">
    <location>
        <begin position="143"/>
        <end position="144"/>
    </location>
</feature>
<dbReference type="NCBIfam" id="TIGR00256">
    <property type="entry name" value="D-aminoacyl-tRNA deacylase"/>
    <property type="match status" value="1"/>
</dbReference>
<dbReference type="AlphaFoldDB" id="M1WTR0"/>
<dbReference type="HOGENOM" id="CLU_076901_1_0_7"/>
<evidence type="ECO:0000313" key="3">
    <source>
        <dbReference type="EMBL" id="CCH49827.1"/>
    </source>
</evidence>
<sequence length="154" mass="17096">MRLLIQRVTNATVTVDSERLGEISTGILALVGFGLEDTRDLPSSPVWKKMLDKVFHLRIFPDDEGRMNKSLVDITGDLMIISQFTLYADCKKGRRPSFTNACPPDVASFLFDTLLEDAHCQAPGHVATGRFGAMMELDFTNWGPVTIMLDSTTI</sequence>